<sequence length="83" mass="9569">MNNSLLIFQILHFFQEKISHGSAILLQTQKSIVFSKSRWMSIEINSSFFQVKSQGQWLSIETKVINYTDLENCVRSTLVLGCI</sequence>
<gene>
    <name evidence="1" type="ORF">Pint_11103</name>
</gene>
<dbReference type="Proteomes" id="UP001163603">
    <property type="component" value="Chromosome 12"/>
</dbReference>
<proteinExistence type="predicted"/>
<reference evidence="2" key="1">
    <citation type="journal article" date="2023" name="G3 (Bethesda)">
        <title>Genome assembly and association tests identify interacting loci associated with vigor, precocity, and sex in interspecific pistachio rootstocks.</title>
        <authorList>
            <person name="Palmer W."/>
            <person name="Jacygrad E."/>
            <person name="Sagayaradj S."/>
            <person name="Cavanaugh K."/>
            <person name="Han R."/>
            <person name="Bertier L."/>
            <person name="Beede B."/>
            <person name="Kafkas S."/>
            <person name="Golino D."/>
            <person name="Preece J."/>
            <person name="Michelmore R."/>
        </authorList>
    </citation>
    <scope>NUCLEOTIDE SEQUENCE [LARGE SCALE GENOMIC DNA]</scope>
</reference>
<organism evidence="1 2">
    <name type="scientific">Pistacia integerrima</name>
    <dbReference type="NCBI Taxonomy" id="434235"/>
    <lineage>
        <taxon>Eukaryota</taxon>
        <taxon>Viridiplantae</taxon>
        <taxon>Streptophyta</taxon>
        <taxon>Embryophyta</taxon>
        <taxon>Tracheophyta</taxon>
        <taxon>Spermatophyta</taxon>
        <taxon>Magnoliopsida</taxon>
        <taxon>eudicotyledons</taxon>
        <taxon>Gunneridae</taxon>
        <taxon>Pentapetalae</taxon>
        <taxon>rosids</taxon>
        <taxon>malvids</taxon>
        <taxon>Sapindales</taxon>
        <taxon>Anacardiaceae</taxon>
        <taxon>Pistacia</taxon>
    </lineage>
</organism>
<dbReference type="EMBL" id="CM047747">
    <property type="protein sequence ID" value="KAJ0017771.1"/>
    <property type="molecule type" value="Genomic_DNA"/>
</dbReference>
<comment type="caution">
    <text evidence="1">The sequence shown here is derived from an EMBL/GenBank/DDBJ whole genome shotgun (WGS) entry which is preliminary data.</text>
</comment>
<protein>
    <submittedName>
        <fullName evidence="1">Uncharacterized protein</fullName>
    </submittedName>
</protein>
<evidence type="ECO:0000313" key="1">
    <source>
        <dbReference type="EMBL" id="KAJ0017771.1"/>
    </source>
</evidence>
<keyword evidence="2" id="KW-1185">Reference proteome</keyword>
<name>A0ACC0XK16_9ROSI</name>
<evidence type="ECO:0000313" key="2">
    <source>
        <dbReference type="Proteomes" id="UP001163603"/>
    </source>
</evidence>
<accession>A0ACC0XK16</accession>